<dbReference type="EMBL" id="GG657754">
    <property type="protein sequence ID" value="EFL21937.1"/>
    <property type="molecule type" value="Genomic_DNA"/>
</dbReference>
<feature type="region of interest" description="Disordered" evidence="1">
    <location>
        <begin position="55"/>
        <end position="110"/>
    </location>
</feature>
<organism evidence="2 3">
    <name type="scientific">Streptomyces himastatinicus ATCC 53653</name>
    <dbReference type="NCBI Taxonomy" id="457427"/>
    <lineage>
        <taxon>Bacteria</taxon>
        <taxon>Bacillati</taxon>
        <taxon>Actinomycetota</taxon>
        <taxon>Actinomycetes</taxon>
        <taxon>Kitasatosporales</taxon>
        <taxon>Streptomycetaceae</taxon>
        <taxon>Streptomyces</taxon>
        <taxon>Streptomyces violaceusniger group</taxon>
    </lineage>
</organism>
<sequence>MAERQRCRRRCGDATMADGRGAHLRTEGESVADRKNQMIVLGVVVVGVLWINGRGDVDDKGDGKSPTPHQTGKYPVHFENDDAKKDDGKKGTKKPVPRSTVSYPIKFDRK</sequence>
<proteinExistence type="predicted"/>
<feature type="compositionally biased region" description="Basic and acidic residues" evidence="1">
    <location>
        <begin position="76"/>
        <end position="90"/>
    </location>
</feature>
<accession>D9WQW0</accession>
<evidence type="ECO:0000256" key="1">
    <source>
        <dbReference type="SAM" id="MobiDB-lite"/>
    </source>
</evidence>
<gene>
    <name evidence="2" type="ORF">SSOG_01649</name>
</gene>
<evidence type="ECO:0000313" key="3">
    <source>
        <dbReference type="Proteomes" id="UP000003963"/>
    </source>
</evidence>
<reference evidence="2 3" key="1">
    <citation type="submission" date="2009-02" db="EMBL/GenBank/DDBJ databases">
        <title>Annotation of Streptomyces hygroscopicus strain ATCC 53653.</title>
        <authorList>
            <consortium name="The Broad Institute Genome Sequencing Platform"/>
            <consortium name="Broad Institute Microbial Sequencing Center"/>
            <person name="Fischbach M."/>
            <person name="Godfrey P."/>
            <person name="Ward D."/>
            <person name="Young S."/>
            <person name="Zeng Q."/>
            <person name="Koehrsen M."/>
            <person name="Alvarado L."/>
            <person name="Berlin A.M."/>
            <person name="Bochicchio J."/>
            <person name="Borenstein D."/>
            <person name="Chapman S.B."/>
            <person name="Chen Z."/>
            <person name="Engels R."/>
            <person name="Freedman E."/>
            <person name="Gellesch M."/>
            <person name="Goldberg J."/>
            <person name="Griggs A."/>
            <person name="Gujja S."/>
            <person name="Heilman E.R."/>
            <person name="Heiman D.I."/>
            <person name="Hepburn T.A."/>
            <person name="Howarth C."/>
            <person name="Jen D."/>
            <person name="Larson L."/>
            <person name="Lewis B."/>
            <person name="Mehta T."/>
            <person name="Park D."/>
            <person name="Pearson M."/>
            <person name="Richards J."/>
            <person name="Roberts A."/>
            <person name="Saif S."/>
            <person name="Shea T.D."/>
            <person name="Shenoy N."/>
            <person name="Sisk P."/>
            <person name="Stolte C."/>
            <person name="Sykes S.N."/>
            <person name="Thomson T."/>
            <person name="Walk T."/>
            <person name="White J."/>
            <person name="Yandava C."/>
            <person name="Straight P."/>
            <person name="Clardy J."/>
            <person name="Hung D."/>
            <person name="Kolter R."/>
            <person name="Mekalanos J."/>
            <person name="Walker S."/>
            <person name="Walsh C.T."/>
            <person name="Wieland-Brown L.C."/>
            <person name="Haas B."/>
            <person name="Nusbaum C."/>
            <person name="Birren B."/>
        </authorList>
    </citation>
    <scope>NUCLEOTIDE SEQUENCE [LARGE SCALE GENOMIC DNA]</scope>
    <source>
        <strain evidence="2 3">ATCC 53653</strain>
    </source>
</reference>
<evidence type="ECO:0000313" key="2">
    <source>
        <dbReference type="EMBL" id="EFL21937.1"/>
    </source>
</evidence>
<protein>
    <submittedName>
        <fullName evidence="2">Uncharacterized protein</fullName>
    </submittedName>
</protein>
<dbReference type="AlphaFoldDB" id="D9WQW0"/>
<dbReference type="HOGENOM" id="CLU_173375_0_0_11"/>
<keyword evidence="3" id="KW-1185">Reference proteome</keyword>
<name>D9WQW0_9ACTN</name>
<dbReference type="Proteomes" id="UP000003963">
    <property type="component" value="Unassembled WGS sequence"/>
</dbReference>